<sequence>MRFCDAILTCAFTVVSVGAIILGVRELPARSIHNSPLADHKTLEDSPDLAPVPELEARVVLPTAWIKEFLASKSYEVSVQLTGDNRPLVSKFTNLERTMSNEHDLRSWTRYIVDHDREDPDIELEDEEEESVDLKIDEFILYLVENRGFKAEDLRFLHRQDLDYGYEQIEEELSIIYERERSAHNIEVWGEVLEASVSHVRTSFVITSVALVSGALIIAI</sequence>
<evidence type="ECO:0000313" key="3">
    <source>
        <dbReference type="Proteomes" id="UP001338582"/>
    </source>
</evidence>
<dbReference type="GeneID" id="88173663"/>
<name>A0AAX4H9U1_9ASCO</name>
<organism evidence="2 3">
    <name type="scientific">Australozyma saopauloensis</name>
    <dbReference type="NCBI Taxonomy" id="291208"/>
    <lineage>
        <taxon>Eukaryota</taxon>
        <taxon>Fungi</taxon>
        <taxon>Dikarya</taxon>
        <taxon>Ascomycota</taxon>
        <taxon>Saccharomycotina</taxon>
        <taxon>Pichiomycetes</taxon>
        <taxon>Metschnikowiaceae</taxon>
        <taxon>Australozyma</taxon>
    </lineage>
</organism>
<dbReference type="RefSeq" id="XP_062877670.1">
    <property type="nucleotide sequence ID" value="XM_063021600.1"/>
</dbReference>
<keyword evidence="3" id="KW-1185">Reference proteome</keyword>
<reference evidence="2 3" key="1">
    <citation type="submission" date="2023-10" db="EMBL/GenBank/DDBJ databases">
        <title>Draft Genome Sequence of Candida saopaulonensis from a very Premature Infant with Sepsis.</title>
        <authorList>
            <person name="Ning Y."/>
            <person name="Dai R."/>
            <person name="Xiao M."/>
            <person name="Xu Y."/>
            <person name="Yan Q."/>
            <person name="Zhang L."/>
        </authorList>
    </citation>
    <scope>NUCLEOTIDE SEQUENCE [LARGE SCALE GENOMIC DNA]</scope>
    <source>
        <strain evidence="2 3">19XY460</strain>
    </source>
</reference>
<dbReference type="AlphaFoldDB" id="A0AAX4H9U1"/>
<proteinExistence type="predicted"/>
<keyword evidence="1" id="KW-0472">Membrane</keyword>
<evidence type="ECO:0000256" key="1">
    <source>
        <dbReference type="SAM" id="Phobius"/>
    </source>
</evidence>
<dbReference type="Proteomes" id="UP001338582">
    <property type="component" value="Chromosome 3"/>
</dbReference>
<evidence type="ECO:0000313" key="2">
    <source>
        <dbReference type="EMBL" id="WPK25288.1"/>
    </source>
</evidence>
<protein>
    <submittedName>
        <fullName evidence="2">Uncharacterized protein</fullName>
    </submittedName>
</protein>
<keyword evidence="1" id="KW-1133">Transmembrane helix</keyword>
<dbReference type="EMBL" id="CP138896">
    <property type="protein sequence ID" value="WPK25288.1"/>
    <property type="molecule type" value="Genomic_DNA"/>
</dbReference>
<feature type="transmembrane region" description="Helical" evidence="1">
    <location>
        <begin position="6"/>
        <end position="24"/>
    </location>
</feature>
<dbReference type="KEGG" id="asau:88173663"/>
<accession>A0AAX4H9U1</accession>
<keyword evidence="1" id="KW-0812">Transmembrane</keyword>
<gene>
    <name evidence="2" type="ORF">PUMCH_002599</name>
</gene>